<dbReference type="GO" id="GO:0015074">
    <property type="term" value="P:DNA integration"/>
    <property type="evidence" value="ECO:0007669"/>
    <property type="project" value="InterPro"/>
</dbReference>
<name>A0A2M9WPI1_9LACO</name>
<keyword evidence="2" id="KW-0229">DNA integration</keyword>
<keyword evidence="3" id="KW-0238">DNA-binding</keyword>
<evidence type="ECO:0000256" key="4">
    <source>
        <dbReference type="ARBA" id="ARBA00023172"/>
    </source>
</evidence>
<comment type="similarity">
    <text evidence="1">Belongs to the 'phage' integrase family.</text>
</comment>
<organism evidence="6 7">
    <name type="scientific">Lactobacillus crispatus</name>
    <dbReference type="NCBI Taxonomy" id="47770"/>
    <lineage>
        <taxon>Bacteria</taxon>
        <taxon>Bacillati</taxon>
        <taxon>Bacillota</taxon>
        <taxon>Bacilli</taxon>
        <taxon>Lactobacillales</taxon>
        <taxon>Lactobacillaceae</taxon>
        <taxon>Lactobacillus</taxon>
    </lineage>
</organism>
<dbReference type="RefSeq" id="WP_100732563.1">
    <property type="nucleotide sequence ID" value="NZ_MKXG01000023.1"/>
</dbReference>
<reference evidence="6 7" key="1">
    <citation type="submission" date="2016-10" db="EMBL/GenBank/DDBJ databases">
        <title>WGS of isloates from the oral cavity of healthy individuals.</title>
        <authorList>
            <person name="Sharma S."/>
            <person name="Pal V.K."/>
            <person name="Patil P.B."/>
            <person name="Korpole S."/>
            <person name="Grover V."/>
        </authorList>
    </citation>
    <scope>NUCLEOTIDE SEQUENCE [LARGE SCALE GENOMIC DNA]</scope>
    <source>
        <strain evidence="6 7">DISK12</strain>
    </source>
</reference>
<gene>
    <name evidence="6" type="ORF">BHU41_06375</name>
</gene>
<dbReference type="InterPro" id="IPR050090">
    <property type="entry name" value="Tyrosine_recombinase_XerCD"/>
</dbReference>
<evidence type="ECO:0000313" key="6">
    <source>
        <dbReference type="EMBL" id="PJZ17333.1"/>
    </source>
</evidence>
<feature type="domain" description="Tyr recombinase" evidence="5">
    <location>
        <begin position="172"/>
        <end position="362"/>
    </location>
</feature>
<sequence>MASIKKRGKTWYVRFSKRVQEWDPETQSMKPVLKQKSKGGFKTKAEAQQYGIKMEAASIDGVDVVKNPVFADYFEHWYLTFKFPIIRKSTQKRYITNHHYLEKYFGSTKIKDISRAEYQSYLNWLGKNHAPATVRKTNIMVKACAGNAIEDGLITKNFTNRTTITGNQDNVRAIEYLNEGEMNKLVQLCLTGLTPRYTSKYLVLAGLFTGARLGELTALKWSDIDFENKIIDINKTWNPNLKTLGPTKTESSVRKIKVNSFLIDKLKQLKANNPEFVFAIPRTGLPPSSSAVNQFLRKAIKEIGLNKPDFHFHSLRHTHVSYLISQGIDIAAISKRLGHANIAITLSIYAHLLDEYKDQQDAKIINSLNQVCATFVQHREKFYDIAKH</sequence>
<dbReference type="GO" id="GO:0003677">
    <property type="term" value="F:DNA binding"/>
    <property type="evidence" value="ECO:0007669"/>
    <property type="project" value="UniProtKB-KW"/>
</dbReference>
<dbReference type="Gene3D" id="1.10.443.10">
    <property type="entry name" value="Intergrase catalytic core"/>
    <property type="match status" value="1"/>
</dbReference>
<comment type="caution">
    <text evidence="6">The sequence shown here is derived from an EMBL/GenBank/DDBJ whole genome shotgun (WGS) entry which is preliminary data.</text>
</comment>
<dbReference type="PROSITE" id="PS51898">
    <property type="entry name" value="TYR_RECOMBINASE"/>
    <property type="match status" value="1"/>
</dbReference>
<dbReference type="InterPro" id="IPR013762">
    <property type="entry name" value="Integrase-like_cat_sf"/>
</dbReference>
<proteinExistence type="inferred from homology"/>
<accession>A0A2M9WPI1</accession>
<dbReference type="EMBL" id="MKXG01000023">
    <property type="protein sequence ID" value="PJZ17333.1"/>
    <property type="molecule type" value="Genomic_DNA"/>
</dbReference>
<protein>
    <submittedName>
        <fullName evidence="6">Site-specific integrase</fullName>
    </submittedName>
</protein>
<evidence type="ECO:0000313" key="7">
    <source>
        <dbReference type="Proteomes" id="UP000231914"/>
    </source>
</evidence>
<dbReference type="SUPFAM" id="SSF56349">
    <property type="entry name" value="DNA breaking-rejoining enzymes"/>
    <property type="match status" value="1"/>
</dbReference>
<dbReference type="CDD" id="cd01189">
    <property type="entry name" value="INT_ICEBs1_C_like"/>
    <property type="match status" value="1"/>
</dbReference>
<dbReference type="Pfam" id="PF14659">
    <property type="entry name" value="Phage_int_SAM_3"/>
    <property type="match status" value="1"/>
</dbReference>
<evidence type="ECO:0000259" key="5">
    <source>
        <dbReference type="PROSITE" id="PS51898"/>
    </source>
</evidence>
<evidence type="ECO:0000256" key="2">
    <source>
        <dbReference type="ARBA" id="ARBA00022908"/>
    </source>
</evidence>
<dbReference type="PANTHER" id="PTHR30349">
    <property type="entry name" value="PHAGE INTEGRASE-RELATED"/>
    <property type="match status" value="1"/>
</dbReference>
<dbReference type="PANTHER" id="PTHR30349:SF64">
    <property type="entry name" value="PROPHAGE INTEGRASE INTD-RELATED"/>
    <property type="match status" value="1"/>
</dbReference>
<dbReference type="GO" id="GO:0006310">
    <property type="term" value="P:DNA recombination"/>
    <property type="evidence" value="ECO:0007669"/>
    <property type="project" value="UniProtKB-KW"/>
</dbReference>
<keyword evidence="4" id="KW-0233">DNA recombination</keyword>
<dbReference type="InterPro" id="IPR011010">
    <property type="entry name" value="DNA_brk_join_enz"/>
</dbReference>
<dbReference type="InterPro" id="IPR010998">
    <property type="entry name" value="Integrase_recombinase_N"/>
</dbReference>
<evidence type="ECO:0000256" key="1">
    <source>
        <dbReference type="ARBA" id="ARBA00008857"/>
    </source>
</evidence>
<dbReference type="Gene3D" id="1.10.150.130">
    <property type="match status" value="1"/>
</dbReference>
<dbReference type="Proteomes" id="UP000231914">
    <property type="component" value="Unassembled WGS sequence"/>
</dbReference>
<dbReference type="InterPro" id="IPR002104">
    <property type="entry name" value="Integrase_catalytic"/>
</dbReference>
<dbReference type="Pfam" id="PF00589">
    <property type="entry name" value="Phage_integrase"/>
    <property type="match status" value="1"/>
</dbReference>
<evidence type="ECO:0000256" key="3">
    <source>
        <dbReference type="ARBA" id="ARBA00023125"/>
    </source>
</evidence>
<dbReference type="AlphaFoldDB" id="A0A2M9WPI1"/>
<dbReference type="InterPro" id="IPR004107">
    <property type="entry name" value="Integrase_SAM-like_N"/>
</dbReference>